<proteinExistence type="predicted"/>
<protein>
    <recommendedName>
        <fullName evidence="1">Poor homologous synapsis 1 PH domain-containing protein</fullName>
    </recommendedName>
</protein>
<dbReference type="InterPro" id="IPR057619">
    <property type="entry name" value="PH_PHS1"/>
</dbReference>
<dbReference type="AlphaFoldDB" id="A0AAP0FU37"/>
<evidence type="ECO:0000313" key="3">
    <source>
        <dbReference type="Proteomes" id="UP001418222"/>
    </source>
</evidence>
<dbReference type="EMBL" id="JBBWWQ010000021">
    <property type="protein sequence ID" value="KAK8914464.1"/>
    <property type="molecule type" value="Genomic_DNA"/>
</dbReference>
<keyword evidence="3" id="KW-1185">Reference proteome</keyword>
<evidence type="ECO:0000313" key="2">
    <source>
        <dbReference type="EMBL" id="KAK8914464.1"/>
    </source>
</evidence>
<reference evidence="2 3" key="1">
    <citation type="journal article" date="2022" name="Nat. Plants">
        <title>Genomes of leafy and leafless Platanthera orchids illuminate the evolution of mycoheterotrophy.</title>
        <authorList>
            <person name="Li M.H."/>
            <person name="Liu K.W."/>
            <person name="Li Z."/>
            <person name="Lu H.C."/>
            <person name="Ye Q.L."/>
            <person name="Zhang D."/>
            <person name="Wang J.Y."/>
            <person name="Li Y.F."/>
            <person name="Zhong Z.M."/>
            <person name="Liu X."/>
            <person name="Yu X."/>
            <person name="Liu D.K."/>
            <person name="Tu X.D."/>
            <person name="Liu B."/>
            <person name="Hao Y."/>
            <person name="Liao X.Y."/>
            <person name="Jiang Y.T."/>
            <person name="Sun W.H."/>
            <person name="Chen J."/>
            <person name="Chen Y.Q."/>
            <person name="Ai Y."/>
            <person name="Zhai J.W."/>
            <person name="Wu S.S."/>
            <person name="Zhou Z."/>
            <person name="Hsiao Y.Y."/>
            <person name="Wu W.L."/>
            <person name="Chen Y.Y."/>
            <person name="Lin Y.F."/>
            <person name="Hsu J.L."/>
            <person name="Li C.Y."/>
            <person name="Wang Z.W."/>
            <person name="Zhao X."/>
            <person name="Zhong W.Y."/>
            <person name="Ma X.K."/>
            <person name="Ma L."/>
            <person name="Huang J."/>
            <person name="Chen G.Z."/>
            <person name="Huang M.Z."/>
            <person name="Huang L."/>
            <person name="Peng D.H."/>
            <person name="Luo Y.B."/>
            <person name="Zou S.Q."/>
            <person name="Chen S.P."/>
            <person name="Lan S."/>
            <person name="Tsai W.C."/>
            <person name="Van de Peer Y."/>
            <person name="Liu Z.J."/>
        </authorList>
    </citation>
    <scope>NUCLEOTIDE SEQUENCE [LARGE SCALE GENOMIC DNA]</scope>
    <source>
        <strain evidence="2">Lor287</strain>
    </source>
</reference>
<dbReference type="Proteomes" id="UP001418222">
    <property type="component" value="Unassembled WGS sequence"/>
</dbReference>
<feature type="domain" description="Poor homologous synapsis 1 PH" evidence="1">
    <location>
        <begin position="26"/>
        <end position="164"/>
    </location>
</feature>
<sequence length="321" mass="35563">MADPAAFLPNPEIESLPISNPPLLSEHWEAEFARFFILPREHSSAVDPALRPLSKSTSPYRSGSWLTASSPATILITKAASHAPATLSVSVSGFVHEEHLVSSLRLTWPQIACEPLCPTRGSRVVFVSYNDSSNQLQKFAVRFQSSAGAVNFISFFKDSSRDTIDVVAPASDFMCDSSSPSEMIASHTLQYKSCVHRFDEGRSYEESADRDESHRLPLLLVNKDINNTTFSHAPPSFTELLTNCSRNHENEIIMQLEDANHIPKNGENAPSQSPHEDVSEQLGLEEDIKNEIAKYMSDASFQDMVFRVEKVIHGLAGDLPF</sequence>
<accession>A0AAP0FU37</accession>
<gene>
    <name evidence="2" type="ORF">KSP39_PZI023640</name>
</gene>
<name>A0AAP0FU37_9ASPA</name>
<comment type="caution">
    <text evidence="2">The sequence shown here is derived from an EMBL/GenBank/DDBJ whole genome shotgun (WGS) entry which is preliminary data.</text>
</comment>
<dbReference type="Pfam" id="PF25349">
    <property type="entry name" value="PH_PHS1"/>
    <property type="match status" value="1"/>
</dbReference>
<evidence type="ECO:0000259" key="1">
    <source>
        <dbReference type="Pfam" id="PF25349"/>
    </source>
</evidence>
<organism evidence="2 3">
    <name type="scientific">Platanthera zijinensis</name>
    <dbReference type="NCBI Taxonomy" id="2320716"/>
    <lineage>
        <taxon>Eukaryota</taxon>
        <taxon>Viridiplantae</taxon>
        <taxon>Streptophyta</taxon>
        <taxon>Embryophyta</taxon>
        <taxon>Tracheophyta</taxon>
        <taxon>Spermatophyta</taxon>
        <taxon>Magnoliopsida</taxon>
        <taxon>Liliopsida</taxon>
        <taxon>Asparagales</taxon>
        <taxon>Orchidaceae</taxon>
        <taxon>Orchidoideae</taxon>
        <taxon>Orchideae</taxon>
        <taxon>Orchidinae</taxon>
        <taxon>Platanthera</taxon>
    </lineage>
</organism>